<protein>
    <submittedName>
        <fullName evidence="2">Uncharacterized protein</fullName>
    </submittedName>
</protein>
<accession>A0A3N4HI78</accession>
<evidence type="ECO:0000313" key="3">
    <source>
        <dbReference type="Proteomes" id="UP000275078"/>
    </source>
</evidence>
<name>A0A3N4HI78_ASCIM</name>
<proteinExistence type="predicted"/>
<feature type="compositionally biased region" description="Low complexity" evidence="1">
    <location>
        <begin position="60"/>
        <end position="82"/>
    </location>
</feature>
<organism evidence="2 3">
    <name type="scientific">Ascobolus immersus RN42</name>
    <dbReference type="NCBI Taxonomy" id="1160509"/>
    <lineage>
        <taxon>Eukaryota</taxon>
        <taxon>Fungi</taxon>
        <taxon>Dikarya</taxon>
        <taxon>Ascomycota</taxon>
        <taxon>Pezizomycotina</taxon>
        <taxon>Pezizomycetes</taxon>
        <taxon>Pezizales</taxon>
        <taxon>Ascobolaceae</taxon>
        <taxon>Ascobolus</taxon>
    </lineage>
</organism>
<feature type="region of interest" description="Disordered" evidence="1">
    <location>
        <begin position="1"/>
        <end position="109"/>
    </location>
</feature>
<sequence>MGCVQSRPKAQKTPNSQPVAGSSDIASRPANVTSKGKGKAKEPNTVSSAPPAAQAKKGITSKSAKPAKSSAKAPAKGTAKPPTKAKDQPKATNKASKGNVGGASAASKTQPSLLELVSAPHDDATLTRSFNAVFRTALDHTVEFYTVAGWKTLDKQGKQRFLRYVPQAEKLLQNKALLKWVVMAFISSTIWDWADEGQLFQNFRVARGGVQGSSAGAGRSIIIIDREKMLRVLKTEAQRFREKKQADETAFNAGMATLLLPFTTKKQKARHQQSLASLVSSIMDMKILLETQPGKWGYRATRSYIPKNGIDNSRMEVAGGAITGKAVEGVCWPALEKGGAGAGGKAGEKGVVLAKMRVVVSP</sequence>
<dbReference type="AlphaFoldDB" id="A0A3N4HI78"/>
<dbReference type="Proteomes" id="UP000275078">
    <property type="component" value="Unassembled WGS sequence"/>
</dbReference>
<evidence type="ECO:0000313" key="2">
    <source>
        <dbReference type="EMBL" id="RPA73639.1"/>
    </source>
</evidence>
<reference evidence="2 3" key="1">
    <citation type="journal article" date="2018" name="Nat. Ecol. Evol.">
        <title>Pezizomycetes genomes reveal the molecular basis of ectomycorrhizal truffle lifestyle.</title>
        <authorList>
            <person name="Murat C."/>
            <person name="Payen T."/>
            <person name="Noel B."/>
            <person name="Kuo A."/>
            <person name="Morin E."/>
            <person name="Chen J."/>
            <person name="Kohler A."/>
            <person name="Krizsan K."/>
            <person name="Balestrini R."/>
            <person name="Da Silva C."/>
            <person name="Montanini B."/>
            <person name="Hainaut M."/>
            <person name="Levati E."/>
            <person name="Barry K.W."/>
            <person name="Belfiori B."/>
            <person name="Cichocki N."/>
            <person name="Clum A."/>
            <person name="Dockter R.B."/>
            <person name="Fauchery L."/>
            <person name="Guy J."/>
            <person name="Iotti M."/>
            <person name="Le Tacon F."/>
            <person name="Lindquist E.A."/>
            <person name="Lipzen A."/>
            <person name="Malagnac F."/>
            <person name="Mello A."/>
            <person name="Molinier V."/>
            <person name="Miyauchi S."/>
            <person name="Poulain J."/>
            <person name="Riccioni C."/>
            <person name="Rubini A."/>
            <person name="Sitrit Y."/>
            <person name="Splivallo R."/>
            <person name="Traeger S."/>
            <person name="Wang M."/>
            <person name="Zifcakova L."/>
            <person name="Wipf D."/>
            <person name="Zambonelli A."/>
            <person name="Paolocci F."/>
            <person name="Nowrousian M."/>
            <person name="Ottonello S."/>
            <person name="Baldrian P."/>
            <person name="Spatafora J.W."/>
            <person name="Henrissat B."/>
            <person name="Nagy L.G."/>
            <person name="Aury J.M."/>
            <person name="Wincker P."/>
            <person name="Grigoriev I.V."/>
            <person name="Bonfante P."/>
            <person name="Martin F.M."/>
        </authorList>
    </citation>
    <scope>NUCLEOTIDE SEQUENCE [LARGE SCALE GENOMIC DNA]</scope>
    <source>
        <strain evidence="2 3">RN42</strain>
    </source>
</reference>
<evidence type="ECO:0000256" key="1">
    <source>
        <dbReference type="SAM" id="MobiDB-lite"/>
    </source>
</evidence>
<keyword evidence="3" id="KW-1185">Reference proteome</keyword>
<dbReference type="EMBL" id="ML119814">
    <property type="protein sequence ID" value="RPA73639.1"/>
    <property type="molecule type" value="Genomic_DNA"/>
</dbReference>
<gene>
    <name evidence="2" type="ORF">BJ508DRAFT_333873</name>
</gene>